<evidence type="ECO:0000313" key="6">
    <source>
        <dbReference type="Proteomes" id="UP000238356"/>
    </source>
</evidence>
<dbReference type="GO" id="GO:0071949">
    <property type="term" value="F:FAD binding"/>
    <property type="evidence" value="ECO:0007669"/>
    <property type="project" value="InterPro"/>
</dbReference>
<keyword evidence="5" id="KW-0560">Oxidoreductase</keyword>
<dbReference type="GO" id="GO:0016709">
    <property type="term" value="F:oxidoreductase activity, acting on paired donors, with incorporation or reduction of molecular oxygen, NAD(P)H as one donor, and incorporation of one atom of oxygen"/>
    <property type="evidence" value="ECO:0007669"/>
    <property type="project" value="UniProtKB-ARBA"/>
</dbReference>
<comment type="caution">
    <text evidence="5">The sequence shown here is derived from an EMBL/GenBank/DDBJ whole genome shotgun (WGS) entry which is preliminary data.</text>
</comment>
<dbReference type="Gene3D" id="3.40.30.120">
    <property type="match status" value="1"/>
</dbReference>
<keyword evidence="6" id="KW-1185">Reference proteome</keyword>
<comment type="cofactor">
    <cofactor evidence="1">
        <name>FAD</name>
        <dbReference type="ChEBI" id="CHEBI:57692"/>
    </cofactor>
</comment>
<evidence type="ECO:0000256" key="2">
    <source>
        <dbReference type="ARBA" id="ARBA00022630"/>
    </source>
</evidence>
<dbReference type="PANTHER" id="PTHR43004:SF19">
    <property type="entry name" value="BINDING MONOOXYGENASE, PUTATIVE (JCVI)-RELATED"/>
    <property type="match status" value="1"/>
</dbReference>
<sequence length="562" mass="62195">MFGSPPRGVRSCLFAMLPDFRHSTKGSPMSKPVSRDPIAIVGAGPTGLTVGIELLSRGVECKVFEKRPRSSDTSRAFTLHARTLEGFARARCVERFLERGIRHRGMAFHFRGVPDVEHLDFTALETPYPMILIIEQQDTEAALREEFQALGGTIEWNTKLESVTTNGDGRITAVFDRTGSGRCRREMHPDWLVGCDGLRSTVRSLMGIEFEGDEYVGLQFRMMDVQIDRYPVSDDEIHYFVDADHMLLTTKLPTGYRALISDMRATPVANPAPDPIAAQHGFQPVVDDWLPGAHLGIPTWNTEYPIWRRQAREYRRGRLILAGDAVHIGSPAAGLGMNNCIQDAQNLGWKLAAVASGRAPETLLDTYQAERLPIAEQVGEASSMLHQIMMAHGNSIAERLEVIRQQPGFHHRAAQRIAGLTHHYRDVITSPPGLPRLDGLTAGDRAPDILVTPATGVHELLSHPDYTLLVLHRRRNSTVATDVAEATSPYRHLLRTTVITAPELRPDAAAGALVAHDARVHDRYGHPADDTLCLIRPDGHIALRFPARQDLLATALKEAMLT</sequence>
<organism evidence="5 6">
    <name type="scientific">Nocardia nova</name>
    <dbReference type="NCBI Taxonomy" id="37330"/>
    <lineage>
        <taxon>Bacteria</taxon>
        <taxon>Bacillati</taxon>
        <taxon>Actinomycetota</taxon>
        <taxon>Actinomycetes</taxon>
        <taxon>Mycobacteriales</taxon>
        <taxon>Nocardiaceae</taxon>
        <taxon>Nocardia</taxon>
    </lineage>
</organism>
<dbReference type="InterPro" id="IPR050641">
    <property type="entry name" value="RIFMO-like"/>
</dbReference>
<dbReference type="Gene3D" id="3.30.70.2450">
    <property type="match status" value="1"/>
</dbReference>
<dbReference type="Gene3D" id="3.50.50.60">
    <property type="entry name" value="FAD/NAD(P)-binding domain"/>
    <property type="match status" value="1"/>
</dbReference>
<dbReference type="InterPro" id="IPR036188">
    <property type="entry name" value="FAD/NAD-bd_sf"/>
</dbReference>
<evidence type="ECO:0000256" key="3">
    <source>
        <dbReference type="ARBA" id="ARBA00022827"/>
    </source>
</evidence>
<name>A0A2S6A236_9NOCA</name>
<evidence type="ECO:0000256" key="1">
    <source>
        <dbReference type="ARBA" id="ARBA00001974"/>
    </source>
</evidence>
<evidence type="ECO:0000259" key="4">
    <source>
        <dbReference type="Pfam" id="PF01494"/>
    </source>
</evidence>
<dbReference type="PRINTS" id="PR00420">
    <property type="entry name" value="RNGMNOXGNASE"/>
</dbReference>
<proteinExistence type="predicted"/>
<keyword evidence="5" id="KW-0503">Monooxygenase</keyword>
<dbReference type="EMBL" id="PSZD01000015">
    <property type="protein sequence ID" value="PPJ25631.1"/>
    <property type="molecule type" value="Genomic_DNA"/>
</dbReference>
<feature type="domain" description="FAD-binding" evidence="4">
    <location>
        <begin position="38"/>
        <end position="380"/>
    </location>
</feature>
<protein>
    <submittedName>
        <fullName evidence="5">Pentachlorophenol monooxygenase</fullName>
    </submittedName>
</protein>
<reference evidence="5 6" key="1">
    <citation type="submission" date="2018-02" db="EMBL/GenBank/DDBJ databases">
        <title>8 Nocardia nova and 1 Nocardia cyriacigeorgica strain used for evolution to TMP-SMX.</title>
        <authorList>
            <person name="Mehta H."/>
            <person name="Weng J."/>
            <person name="Shamoo Y."/>
        </authorList>
    </citation>
    <scope>NUCLEOTIDE SEQUENCE [LARGE SCALE GENOMIC DNA]</scope>
    <source>
        <strain evidence="5 6">BAA2227</strain>
    </source>
</reference>
<keyword evidence="2" id="KW-0285">Flavoprotein</keyword>
<dbReference type="Proteomes" id="UP000238356">
    <property type="component" value="Unassembled WGS sequence"/>
</dbReference>
<dbReference type="Pfam" id="PF01494">
    <property type="entry name" value="FAD_binding_3"/>
    <property type="match status" value="1"/>
</dbReference>
<keyword evidence="3" id="KW-0274">FAD</keyword>
<accession>A0A2S6A236</accession>
<dbReference type="SUPFAM" id="SSF51905">
    <property type="entry name" value="FAD/NAD(P)-binding domain"/>
    <property type="match status" value="1"/>
</dbReference>
<dbReference type="AlphaFoldDB" id="A0A2S6A236"/>
<dbReference type="PANTHER" id="PTHR43004">
    <property type="entry name" value="TRK SYSTEM POTASSIUM UPTAKE PROTEIN"/>
    <property type="match status" value="1"/>
</dbReference>
<dbReference type="InterPro" id="IPR002938">
    <property type="entry name" value="FAD-bd"/>
</dbReference>
<gene>
    <name evidence="5" type="ORF">C5F51_22665</name>
</gene>
<evidence type="ECO:0000313" key="5">
    <source>
        <dbReference type="EMBL" id="PPJ25631.1"/>
    </source>
</evidence>